<evidence type="ECO:0000313" key="2">
    <source>
        <dbReference type="EMBL" id="MCB5621346.1"/>
    </source>
</evidence>
<accession>A0AAJ1B9Z3</accession>
<gene>
    <name evidence="2" type="ORF">LIQ08_19805</name>
</gene>
<keyword evidence="1" id="KW-0378">Hydrolase</keyword>
<name>A0AAJ1B9Z3_MEDGN</name>
<evidence type="ECO:0000313" key="3">
    <source>
        <dbReference type="Proteomes" id="UP001297370"/>
    </source>
</evidence>
<dbReference type="EMBL" id="JAJBOM010000239">
    <property type="protein sequence ID" value="MCB5621346.1"/>
    <property type="molecule type" value="Genomic_DNA"/>
</dbReference>
<dbReference type="InterPro" id="IPR036881">
    <property type="entry name" value="Glyco_hydro_3_C_sf"/>
</dbReference>
<dbReference type="Proteomes" id="UP001297370">
    <property type="component" value="Unassembled WGS sequence"/>
</dbReference>
<dbReference type="RefSeq" id="WP_226982371.1">
    <property type="nucleotide sequence ID" value="NZ_JAJBOM010000239.1"/>
</dbReference>
<dbReference type="SUPFAM" id="SSF52279">
    <property type="entry name" value="Beta-D-glucan exohydrolase, C-terminal domain"/>
    <property type="match status" value="1"/>
</dbReference>
<organism evidence="2 3">
    <name type="scientific">Mediterraneibacter gnavus</name>
    <name type="common">Ruminococcus gnavus</name>
    <dbReference type="NCBI Taxonomy" id="33038"/>
    <lineage>
        <taxon>Bacteria</taxon>
        <taxon>Bacillati</taxon>
        <taxon>Bacillota</taxon>
        <taxon>Clostridia</taxon>
        <taxon>Lachnospirales</taxon>
        <taxon>Lachnospiraceae</taxon>
        <taxon>Mediterraneibacter</taxon>
    </lineage>
</organism>
<reference evidence="2" key="1">
    <citation type="submission" date="2021-10" db="EMBL/GenBank/DDBJ databases">
        <title>Collection of gut derived symbiotic bacterial strains cultured from healthy donors.</title>
        <authorList>
            <person name="Lin H."/>
            <person name="Littmann E."/>
            <person name="Claire K."/>
            <person name="Pamer E."/>
        </authorList>
    </citation>
    <scope>NUCLEOTIDE SEQUENCE</scope>
    <source>
        <strain evidence="2">MSK.23.18</strain>
    </source>
</reference>
<feature type="non-terminal residue" evidence="2">
    <location>
        <position position="74"/>
    </location>
</feature>
<protein>
    <recommendedName>
        <fullName evidence="4">Beta-glucosidase</fullName>
    </recommendedName>
</protein>
<evidence type="ECO:0008006" key="4">
    <source>
        <dbReference type="Google" id="ProtNLM"/>
    </source>
</evidence>
<evidence type="ECO:0000256" key="1">
    <source>
        <dbReference type="ARBA" id="ARBA00022801"/>
    </source>
</evidence>
<feature type="non-terminal residue" evidence="2">
    <location>
        <position position="1"/>
    </location>
</feature>
<sequence length="74" mass="7871">SYNANGVFTNSDNKVDAAIVVVGEDPYAESNGDRSAGQFKLPANDISTIKRIENSHPDLPIILVLTTGRPIAMA</sequence>
<dbReference type="GO" id="GO:0004553">
    <property type="term" value="F:hydrolase activity, hydrolyzing O-glycosyl compounds"/>
    <property type="evidence" value="ECO:0007669"/>
    <property type="project" value="InterPro"/>
</dbReference>
<dbReference type="AlphaFoldDB" id="A0AAJ1B9Z3"/>
<dbReference type="Gene3D" id="3.40.50.1700">
    <property type="entry name" value="Glycoside hydrolase family 3 C-terminal domain"/>
    <property type="match status" value="1"/>
</dbReference>
<proteinExistence type="predicted"/>
<dbReference type="GO" id="GO:0005975">
    <property type="term" value="P:carbohydrate metabolic process"/>
    <property type="evidence" value="ECO:0007669"/>
    <property type="project" value="InterPro"/>
</dbReference>
<comment type="caution">
    <text evidence="2">The sequence shown here is derived from an EMBL/GenBank/DDBJ whole genome shotgun (WGS) entry which is preliminary data.</text>
</comment>